<keyword evidence="1" id="KW-0472">Membrane</keyword>
<dbReference type="Pfam" id="PF10990">
    <property type="entry name" value="DUF2809"/>
    <property type="match status" value="1"/>
</dbReference>
<dbReference type="EMBL" id="CP039690">
    <property type="protein sequence ID" value="QCI63408.1"/>
    <property type="molecule type" value="Genomic_DNA"/>
</dbReference>
<keyword evidence="1" id="KW-0812">Transmembrane</keyword>
<protein>
    <submittedName>
        <fullName evidence="2">DUF2809 domain-containing protein</fullName>
    </submittedName>
</protein>
<feature type="transmembrane region" description="Helical" evidence="1">
    <location>
        <begin position="63"/>
        <end position="83"/>
    </location>
</feature>
<organism evidence="2 3">
    <name type="scientific">Phreatobacter stygius</name>
    <dbReference type="NCBI Taxonomy" id="1940610"/>
    <lineage>
        <taxon>Bacteria</taxon>
        <taxon>Pseudomonadati</taxon>
        <taxon>Pseudomonadota</taxon>
        <taxon>Alphaproteobacteria</taxon>
        <taxon>Hyphomicrobiales</taxon>
        <taxon>Phreatobacteraceae</taxon>
        <taxon>Phreatobacter</taxon>
    </lineage>
</organism>
<sequence length="130" mass="13921">MSLPRSPRVLYATLAIATIAAGLACRSPMLGLAPFYAKYAGSILWGGMVYWLVAMLTPKSHPAVAAGLAALVAIGSEFSQLIQIGWLDQFRATRIGVLLLGRYFAWTDIAAYLVGIAPAAALDRLVLRRT</sequence>
<dbReference type="InterPro" id="IPR021257">
    <property type="entry name" value="DUF2809"/>
</dbReference>
<dbReference type="OrthoDB" id="5360192at2"/>
<accession>A0A4D7AX47</accession>
<name>A0A4D7AX47_9HYPH</name>
<dbReference type="KEGG" id="pstg:E8M01_03645"/>
<evidence type="ECO:0000313" key="2">
    <source>
        <dbReference type="EMBL" id="QCI63408.1"/>
    </source>
</evidence>
<dbReference type="Proteomes" id="UP000298781">
    <property type="component" value="Chromosome"/>
</dbReference>
<gene>
    <name evidence="2" type="ORF">E8M01_03645</name>
</gene>
<dbReference type="PROSITE" id="PS51257">
    <property type="entry name" value="PROKAR_LIPOPROTEIN"/>
    <property type="match status" value="1"/>
</dbReference>
<evidence type="ECO:0000256" key="1">
    <source>
        <dbReference type="SAM" id="Phobius"/>
    </source>
</evidence>
<feature type="transmembrane region" description="Helical" evidence="1">
    <location>
        <begin position="36"/>
        <end position="56"/>
    </location>
</feature>
<keyword evidence="1" id="KW-1133">Transmembrane helix</keyword>
<reference evidence="2 3" key="1">
    <citation type="submission" date="2019-04" db="EMBL/GenBank/DDBJ databases">
        <title>Phreatobacter aquaticus sp. nov.</title>
        <authorList>
            <person name="Choi A."/>
        </authorList>
    </citation>
    <scope>NUCLEOTIDE SEQUENCE [LARGE SCALE GENOMIC DNA]</scope>
    <source>
        <strain evidence="2 3">KCTC 52518</strain>
    </source>
</reference>
<evidence type="ECO:0000313" key="3">
    <source>
        <dbReference type="Proteomes" id="UP000298781"/>
    </source>
</evidence>
<dbReference type="AlphaFoldDB" id="A0A4D7AX47"/>
<feature type="transmembrane region" description="Helical" evidence="1">
    <location>
        <begin position="103"/>
        <end position="122"/>
    </location>
</feature>
<proteinExistence type="predicted"/>
<keyword evidence="3" id="KW-1185">Reference proteome</keyword>